<dbReference type="GO" id="GO:0016746">
    <property type="term" value="F:acyltransferase activity"/>
    <property type="evidence" value="ECO:0007669"/>
    <property type="project" value="UniProtKB-KW"/>
</dbReference>
<dbReference type="AlphaFoldDB" id="A0A238ZWA1"/>
<dbReference type="InterPro" id="IPR011004">
    <property type="entry name" value="Trimer_LpxA-like_sf"/>
</dbReference>
<dbReference type="GO" id="GO:0009085">
    <property type="term" value="P:lysine biosynthetic process"/>
    <property type="evidence" value="ECO:0007669"/>
    <property type="project" value="UniProtKB-KW"/>
</dbReference>
<evidence type="ECO:0000256" key="3">
    <source>
        <dbReference type="ARBA" id="ARBA00022737"/>
    </source>
</evidence>
<keyword evidence="6" id="KW-0012">Acyltransferase</keyword>
<dbReference type="Gene3D" id="2.160.10.10">
    <property type="entry name" value="Hexapeptide repeat proteins"/>
    <property type="match status" value="1"/>
</dbReference>
<dbReference type="GO" id="GO:0019877">
    <property type="term" value="P:diaminopimelate biosynthetic process"/>
    <property type="evidence" value="ECO:0007669"/>
    <property type="project" value="UniProtKB-KW"/>
</dbReference>
<protein>
    <submittedName>
        <fullName evidence="6">Acyl-[acyl carrier protein]--UDP-N-acetylglucosamine O-acyltransferase</fullName>
    </submittedName>
</protein>
<sequence>MIHPTALVDPQARLGDGVQVGPFTIVHAGVELGAGTVVGSHCELGHPAAGGDAGPLRIGAGSLVRSHSVVYAGSTFGPGLQTGHRVTVREGVEAAEDLRIGTLCDLQGDTRLGRHVRLHSNVHLGRGSTLEEFVWVFPYVVLTNDPHPPSDGFHAGATLERFAVVATSAVVLPGVRVGEGSLVAAHALVREDVPAAAVCAGVPGRVRGAVERIPLGDGSGPAYPWRRHFHRGYPEDVVRGWIAEFERAGA</sequence>
<evidence type="ECO:0000256" key="5">
    <source>
        <dbReference type="ARBA" id="ARBA00023154"/>
    </source>
</evidence>
<proteinExistence type="predicted"/>
<dbReference type="EMBL" id="FZOH01000001">
    <property type="protein sequence ID" value="SNR87697.1"/>
    <property type="molecule type" value="Genomic_DNA"/>
</dbReference>
<reference evidence="7" key="1">
    <citation type="submission" date="2017-06" db="EMBL/GenBank/DDBJ databases">
        <authorList>
            <person name="Varghese N."/>
            <person name="Submissions S."/>
        </authorList>
    </citation>
    <scope>NUCLEOTIDE SEQUENCE [LARGE SCALE GENOMIC DNA]</scope>
    <source>
        <strain evidence="7">DSM 45423</strain>
    </source>
</reference>
<evidence type="ECO:0000313" key="7">
    <source>
        <dbReference type="Proteomes" id="UP000198386"/>
    </source>
</evidence>
<dbReference type="InterPro" id="IPR050179">
    <property type="entry name" value="Trans_hexapeptide_repeat"/>
</dbReference>
<dbReference type="Pfam" id="PF00132">
    <property type="entry name" value="Hexapep"/>
    <property type="match status" value="1"/>
</dbReference>
<dbReference type="RefSeq" id="WP_089402198.1">
    <property type="nucleotide sequence ID" value="NZ_FZOH01000001.1"/>
</dbReference>
<name>A0A238ZWA1_9ACTN</name>
<dbReference type="InterPro" id="IPR001451">
    <property type="entry name" value="Hexapep"/>
</dbReference>
<dbReference type="InterPro" id="IPR018357">
    <property type="entry name" value="Hexapep_transf_CS"/>
</dbReference>
<keyword evidence="1" id="KW-0028">Amino-acid biosynthesis</keyword>
<dbReference type="OrthoDB" id="2643438at2"/>
<keyword evidence="2 6" id="KW-0808">Transferase</keyword>
<dbReference type="SUPFAM" id="SSF51161">
    <property type="entry name" value="Trimeric LpxA-like enzymes"/>
    <property type="match status" value="1"/>
</dbReference>
<keyword evidence="7" id="KW-1185">Reference proteome</keyword>
<gene>
    <name evidence="6" type="ORF">SAMN04488107_0394</name>
</gene>
<evidence type="ECO:0000256" key="4">
    <source>
        <dbReference type="ARBA" id="ARBA00022915"/>
    </source>
</evidence>
<organism evidence="6 7">
    <name type="scientific">Geodermatophilus saharensis</name>
    <dbReference type="NCBI Taxonomy" id="1137994"/>
    <lineage>
        <taxon>Bacteria</taxon>
        <taxon>Bacillati</taxon>
        <taxon>Actinomycetota</taxon>
        <taxon>Actinomycetes</taxon>
        <taxon>Geodermatophilales</taxon>
        <taxon>Geodermatophilaceae</taxon>
        <taxon>Geodermatophilus</taxon>
    </lineage>
</organism>
<keyword evidence="3" id="KW-0677">Repeat</keyword>
<keyword evidence="5" id="KW-0457">Lysine biosynthesis</keyword>
<evidence type="ECO:0000313" key="6">
    <source>
        <dbReference type="EMBL" id="SNR87697.1"/>
    </source>
</evidence>
<keyword evidence="4" id="KW-0220">Diaminopimelate biosynthesis</keyword>
<dbReference type="PANTHER" id="PTHR43300:SF10">
    <property type="entry name" value="2,3,4,5-TETRAHYDROPYRIDINE-2,6-DICARBOXYLATE N-ACETYLTRANSFERASE"/>
    <property type="match status" value="1"/>
</dbReference>
<accession>A0A238ZWA1</accession>
<dbReference type="Proteomes" id="UP000198386">
    <property type="component" value="Unassembled WGS sequence"/>
</dbReference>
<dbReference type="PANTHER" id="PTHR43300">
    <property type="entry name" value="ACETYLTRANSFERASE"/>
    <property type="match status" value="1"/>
</dbReference>
<evidence type="ECO:0000256" key="2">
    <source>
        <dbReference type="ARBA" id="ARBA00022679"/>
    </source>
</evidence>
<dbReference type="PROSITE" id="PS00101">
    <property type="entry name" value="HEXAPEP_TRANSFERASES"/>
    <property type="match status" value="1"/>
</dbReference>
<evidence type="ECO:0000256" key="1">
    <source>
        <dbReference type="ARBA" id="ARBA00022605"/>
    </source>
</evidence>
<dbReference type="CDD" id="cd03358">
    <property type="entry name" value="LbH_WxcM_N_like"/>
    <property type="match status" value="1"/>
</dbReference>